<reference evidence="1" key="1">
    <citation type="submission" date="2019-08" db="EMBL/GenBank/DDBJ databases">
        <authorList>
            <person name="Kucharzyk K."/>
            <person name="Murdoch R.W."/>
            <person name="Higgins S."/>
            <person name="Loffler F."/>
        </authorList>
    </citation>
    <scope>NUCLEOTIDE SEQUENCE</scope>
</reference>
<evidence type="ECO:0000313" key="1">
    <source>
        <dbReference type="EMBL" id="MPN10565.1"/>
    </source>
</evidence>
<comment type="caution">
    <text evidence="1">The sequence shown here is derived from an EMBL/GenBank/DDBJ whole genome shotgun (WGS) entry which is preliminary data.</text>
</comment>
<gene>
    <name evidence="1" type="ORF">SDC9_157860</name>
</gene>
<organism evidence="1">
    <name type="scientific">bioreactor metagenome</name>
    <dbReference type="NCBI Taxonomy" id="1076179"/>
    <lineage>
        <taxon>unclassified sequences</taxon>
        <taxon>metagenomes</taxon>
        <taxon>ecological metagenomes</taxon>
    </lineage>
</organism>
<name>A0A645F868_9ZZZZ</name>
<dbReference type="AlphaFoldDB" id="A0A645F868"/>
<dbReference type="EMBL" id="VSSQ01056723">
    <property type="protein sequence ID" value="MPN10565.1"/>
    <property type="molecule type" value="Genomic_DNA"/>
</dbReference>
<protein>
    <submittedName>
        <fullName evidence="1">Uncharacterized protein</fullName>
    </submittedName>
</protein>
<proteinExistence type="predicted"/>
<sequence>MAGKIPLILQGGFEQGLLLAMQSHHSLVPRIRQSLIDLSLHLLVDKPHMACRMPCKHFQPDYGGEKRFGKLGDAFHLLWV</sequence>
<accession>A0A645F868</accession>